<organism evidence="10 11">
    <name type="scientific">Sphagnum jensenii</name>
    <dbReference type="NCBI Taxonomy" id="128206"/>
    <lineage>
        <taxon>Eukaryota</taxon>
        <taxon>Viridiplantae</taxon>
        <taxon>Streptophyta</taxon>
        <taxon>Embryophyta</taxon>
        <taxon>Bryophyta</taxon>
        <taxon>Sphagnophytina</taxon>
        <taxon>Sphagnopsida</taxon>
        <taxon>Sphagnales</taxon>
        <taxon>Sphagnaceae</taxon>
        <taxon>Sphagnum</taxon>
    </lineage>
</organism>
<evidence type="ECO:0000256" key="5">
    <source>
        <dbReference type="ARBA" id="ARBA00023317"/>
    </source>
</evidence>
<dbReference type="InterPro" id="IPR017597">
    <property type="entry name" value="Pyrv_DH_E1_asu_subgrp-y"/>
</dbReference>
<feature type="region of interest" description="Disordered" evidence="8">
    <location>
        <begin position="52"/>
        <end position="97"/>
    </location>
</feature>
<name>A0ABP1BJ00_9BRYO</name>
<evidence type="ECO:0000256" key="7">
    <source>
        <dbReference type="RuleBase" id="RU361139"/>
    </source>
</evidence>
<keyword evidence="4 7" id="KW-0786">Thiamine pyrophosphate</keyword>
<dbReference type="InterPro" id="IPR029061">
    <property type="entry name" value="THDP-binding"/>
</dbReference>
<dbReference type="Proteomes" id="UP001497522">
    <property type="component" value="Chromosome 4"/>
</dbReference>
<evidence type="ECO:0000313" key="11">
    <source>
        <dbReference type="Proteomes" id="UP001497522"/>
    </source>
</evidence>
<dbReference type="EMBL" id="OZ023705">
    <property type="protein sequence ID" value="CAK9875571.1"/>
    <property type="molecule type" value="Genomic_DNA"/>
</dbReference>
<protein>
    <recommendedName>
        <fullName evidence="7">Pyruvate dehydrogenase E1 component subunit alpha</fullName>
        <ecNumber evidence="7">1.2.4.1</ecNumber>
    </recommendedName>
</protein>
<keyword evidence="11" id="KW-1185">Reference proteome</keyword>
<proteinExistence type="predicted"/>
<dbReference type="PANTHER" id="PTHR11516:SF61">
    <property type="entry name" value="DEHYDROGENASE E1 COMPONENT DOMAIN-CONTAINING PROTEIN"/>
    <property type="match status" value="1"/>
</dbReference>
<dbReference type="Pfam" id="PF00676">
    <property type="entry name" value="E1_dh"/>
    <property type="match status" value="1"/>
</dbReference>
<feature type="domain" description="Dehydrogenase E1 component" evidence="9">
    <location>
        <begin position="135"/>
        <end position="429"/>
    </location>
</feature>
<dbReference type="EC" id="1.2.4.1" evidence="7"/>
<dbReference type="SUPFAM" id="SSF52518">
    <property type="entry name" value="Thiamin diphosphate-binding fold (THDP-binding)"/>
    <property type="match status" value="1"/>
</dbReference>
<evidence type="ECO:0000313" key="10">
    <source>
        <dbReference type="EMBL" id="CAK9875571.1"/>
    </source>
</evidence>
<comment type="catalytic activity">
    <reaction evidence="7">
        <text>N(6)-[(R)-lipoyl]-L-lysyl-[protein] + pyruvate + H(+) = N(6)-[(R)-S(8)-acetyldihydrolipoyl]-L-lysyl-[protein] + CO2</text>
        <dbReference type="Rhea" id="RHEA:19189"/>
        <dbReference type="Rhea" id="RHEA-COMP:10474"/>
        <dbReference type="Rhea" id="RHEA-COMP:10478"/>
        <dbReference type="ChEBI" id="CHEBI:15361"/>
        <dbReference type="ChEBI" id="CHEBI:15378"/>
        <dbReference type="ChEBI" id="CHEBI:16526"/>
        <dbReference type="ChEBI" id="CHEBI:83099"/>
        <dbReference type="ChEBI" id="CHEBI:83111"/>
        <dbReference type="EC" id="1.2.4.1"/>
    </reaction>
</comment>
<evidence type="ECO:0000259" key="9">
    <source>
        <dbReference type="Pfam" id="PF00676"/>
    </source>
</evidence>
<keyword evidence="3 7" id="KW-0560">Oxidoreductase</keyword>
<evidence type="ECO:0000256" key="6">
    <source>
        <dbReference type="ARBA" id="ARBA00025211"/>
    </source>
</evidence>
<evidence type="ECO:0000256" key="8">
    <source>
        <dbReference type="SAM" id="MobiDB-lite"/>
    </source>
</evidence>
<dbReference type="CDD" id="cd02000">
    <property type="entry name" value="TPP_E1_PDC_ADC_BCADC"/>
    <property type="match status" value="1"/>
</dbReference>
<accession>A0ABP1BJ00</accession>
<dbReference type="InterPro" id="IPR001017">
    <property type="entry name" value="DH_E1"/>
</dbReference>
<dbReference type="InterPro" id="IPR050642">
    <property type="entry name" value="PDH_E1_Alpha_Subunit"/>
</dbReference>
<dbReference type="PANTHER" id="PTHR11516">
    <property type="entry name" value="PYRUVATE DEHYDROGENASE E1 COMPONENT, ALPHA SUBUNIT BACTERIAL AND ORGANELLAR"/>
    <property type="match status" value="1"/>
</dbReference>
<keyword evidence="5 7" id="KW-0670">Pyruvate</keyword>
<comment type="cofactor">
    <cofactor evidence="1 7">
        <name>thiamine diphosphate</name>
        <dbReference type="ChEBI" id="CHEBI:58937"/>
    </cofactor>
</comment>
<sequence length="460" mass="51862">MKKGCMSSMMKLAASFPLTKSSRSLLSPLEFSTQSSGNNIESRIPWRAWTSVKNHHGKQQQQHMRPPSGTVAAYSAQSEEQPQQQEEEKTANEQKTKAREIVVEIPVDYDLHLLESAPSRSSVTNSEDLMSIYHEMSVIRRMEITADMLFKSQQIRGFCHLYDGQEAVCVGMEKALNFDDSVVTAYRDHGIFIGRGGTVFEAFSELMGKRTGCANGKGGSMHLYKRENNFWGGWGIVGTSPPLGTGLAFAHKYLKKPNVVVAIYGDGAANQGQLYEAQNLAALWELPIIFLIENNHFGMGTAEWRASKKPAYYDRISYIPGVKADGMDVFAIKEAFQYCKEYCLGGKGPIMLEADTYRYHGHSMSDPGSTYRTRNEIQGIRRERDPIEHVRKIILQEEIATKEELKDLDKQIRREVEDAAAKAREAEQPRDDELFANIYKKDSGLIAYGCDRKKTRIQMP</sequence>
<feature type="compositionally biased region" description="Basic and acidic residues" evidence="8">
    <location>
        <begin position="86"/>
        <end position="97"/>
    </location>
</feature>
<comment type="function">
    <text evidence="6">The pyruvate dehydrogenase complex catalyzes the overall conversion of pyruvate to acetyl-CoA and CO(2). It contains multiple copies of three enzymatic components: pyruvate dehydrogenase (E1), dihydrolipoamide acetyltransferase (E2) and lipoamide dehydrogenase (E3).</text>
</comment>
<comment type="subunit">
    <text evidence="2">Tetramer of 2 alpha and 2 beta subunits.</text>
</comment>
<reference evidence="10" key="1">
    <citation type="submission" date="2024-03" db="EMBL/GenBank/DDBJ databases">
        <authorList>
            <consortium name="ELIXIR-Norway"/>
            <consortium name="Elixir Norway"/>
        </authorList>
    </citation>
    <scope>NUCLEOTIDE SEQUENCE</scope>
</reference>
<evidence type="ECO:0000256" key="3">
    <source>
        <dbReference type="ARBA" id="ARBA00023002"/>
    </source>
</evidence>
<dbReference type="Gene3D" id="3.40.50.970">
    <property type="match status" value="1"/>
</dbReference>
<dbReference type="NCBIfam" id="TIGR03182">
    <property type="entry name" value="PDH_E1_alph_y"/>
    <property type="match status" value="1"/>
</dbReference>
<evidence type="ECO:0000256" key="4">
    <source>
        <dbReference type="ARBA" id="ARBA00023052"/>
    </source>
</evidence>
<evidence type="ECO:0000256" key="1">
    <source>
        <dbReference type="ARBA" id="ARBA00001964"/>
    </source>
</evidence>
<evidence type="ECO:0000256" key="2">
    <source>
        <dbReference type="ARBA" id="ARBA00011130"/>
    </source>
</evidence>
<gene>
    <name evidence="10" type="ORF">CSSPJE1EN2_LOCUS17819</name>
</gene>